<gene>
    <name evidence="3" type="ORF">UCREL1_9482</name>
</gene>
<dbReference type="PANTHER" id="PTHR35394:SF6">
    <property type="entry name" value="DUF3176 DOMAIN-CONTAINING PROTEIN"/>
    <property type="match status" value="1"/>
</dbReference>
<evidence type="ECO:0000256" key="2">
    <source>
        <dbReference type="SAM" id="Phobius"/>
    </source>
</evidence>
<dbReference type="eggNOG" id="ENOG502RZ8N">
    <property type="taxonomic scope" value="Eukaryota"/>
</dbReference>
<dbReference type="Pfam" id="PF11374">
    <property type="entry name" value="DUF3176"/>
    <property type="match status" value="1"/>
</dbReference>
<evidence type="ECO:0000313" key="4">
    <source>
        <dbReference type="Proteomes" id="UP000012174"/>
    </source>
</evidence>
<organism evidence="3 4">
    <name type="scientific">Eutypa lata (strain UCR-EL1)</name>
    <name type="common">Grapevine dieback disease fungus</name>
    <name type="synonym">Eutypa armeniacae</name>
    <dbReference type="NCBI Taxonomy" id="1287681"/>
    <lineage>
        <taxon>Eukaryota</taxon>
        <taxon>Fungi</taxon>
        <taxon>Dikarya</taxon>
        <taxon>Ascomycota</taxon>
        <taxon>Pezizomycotina</taxon>
        <taxon>Sordariomycetes</taxon>
        <taxon>Xylariomycetidae</taxon>
        <taxon>Xylariales</taxon>
        <taxon>Diatrypaceae</taxon>
        <taxon>Eutypa</taxon>
    </lineage>
</organism>
<evidence type="ECO:0000256" key="1">
    <source>
        <dbReference type="SAM" id="MobiDB-lite"/>
    </source>
</evidence>
<keyword evidence="2" id="KW-0812">Transmembrane</keyword>
<feature type="transmembrane region" description="Helical" evidence="2">
    <location>
        <begin position="504"/>
        <end position="525"/>
    </location>
</feature>
<keyword evidence="2" id="KW-1133">Transmembrane helix</keyword>
<feature type="transmembrane region" description="Helical" evidence="2">
    <location>
        <begin position="71"/>
        <end position="93"/>
    </location>
</feature>
<keyword evidence="2" id="KW-0472">Membrane</keyword>
<feature type="transmembrane region" description="Helical" evidence="2">
    <location>
        <begin position="105"/>
        <end position="126"/>
    </location>
</feature>
<dbReference type="InterPro" id="IPR021514">
    <property type="entry name" value="DUF3176"/>
</dbReference>
<dbReference type="EMBL" id="KB707205">
    <property type="protein sequence ID" value="EMR63567.1"/>
    <property type="molecule type" value="Genomic_DNA"/>
</dbReference>
<proteinExistence type="predicted"/>
<feature type="compositionally biased region" description="Polar residues" evidence="1">
    <location>
        <begin position="45"/>
        <end position="55"/>
    </location>
</feature>
<accession>M7SHE7</accession>
<name>M7SHE7_EUTLA</name>
<reference evidence="4" key="1">
    <citation type="journal article" date="2013" name="Genome Announc.">
        <title>Draft genome sequence of the grapevine dieback fungus Eutypa lata UCR-EL1.</title>
        <authorList>
            <person name="Blanco-Ulate B."/>
            <person name="Rolshausen P.E."/>
            <person name="Cantu D."/>
        </authorList>
    </citation>
    <scope>NUCLEOTIDE SEQUENCE [LARGE SCALE GENOMIC DNA]</scope>
    <source>
        <strain evidence="4">UCR-EL1</strain>
    </source>
</reference>
<sequence>MQKYQHTTLFATGGIRLHFDLESTMRGWSGSTTISTDKLNEKGAPTTSGTSSLKNNTKKKPSSSGNGVGSWTWEIVTIAVAFGAVGSIMGVLARFNGRALPEWPYYITLNALIALLATVTTATMSISLDNGISQLKWVRFKESRAPLTDMEAFDEASRGTWGALRLLTSARGGTVESPEGAASVNRALNYTGALPGNTSSTGFVPILPLKSAVYNGLFAENGRPGAALAFECQSGNCTWDSYETLAVCHECHSLTSFMTQYCAPGAGEDDCGWQVPQGAKLANSHDVFSMTSFIPSARGDMPHARIMNLIFMGTEAQDGRAGETKPWARGCSLSACLQTLETHVENGVLRENITHVELNNTVVDIRDTGDEGGKKDNNVYFASSDNNTQPYLMGIEAMLSMRGWFSTLFANGSAVRSAAAFNRTVTDNTVVVNLTVGISSGETFFDSDIVTAFYWNYYQYSGGGGLDMLMSDVATSMTVALRGFAAVPVLGRALSQESYVHVRWGFAVLPLVVVAATALFLALAIRRARSAGTLDPWKGSALAMLFHGLDEDARARFGAAAAGTSLDEKKRQAKSVMVQLDESDGCGGLLRT</sequence>
<dbReference type="PANTHER" id="PTHR35394">
    <property type="entry name" value="DUF3176 DOMAIN-CONTAINING PROTEIN"/>
    <property type="match status" value="1"/>
</dbReference>
<dbReference type="OrthoDB" id="5376804at2759"/>
<evidence type="ECO:0000313" key="3">
    <source>
        <dbReference type="EMBL" id="EMR63567.1"/>
    </source>
</evidence>
<dbReference type="OMA" id="MTRYCPP"/>
<dbReference type="AlphaFoldDB" id="M7SHE7"/>
<protein>
    <submittedName>
        <fullName evidence="3">Uncharacterized protein</fullName>
    </submittedName>
</protein>
<dbReference type="Proteomes" id="UP000012174">
    <property type="component" value="Unassembled WGS sequence"/>
</dbReference>
<keyword evidence="4" id="KW-1185">Reference proteome</keyword>
<feature type="region of interest" description="Disordered" evidence="1">
    <location>
        <begin position="32"/>
        <end position="67"/>
    </location>
</feature>
<dbReference type="HOGENOM" id="CLU_015092_4_0_1"/>
<dbReference type="KEGG" id="ela:UCREL1_9482"/>